<feature type="transmembrane region" description="Helical" evidence="1">
    <location>
        <begin position="88"/>
        <end position="107"/>
    </location>
</feature>
<keyword evidence="1" id="KW-0812">Transmembrane</keyword>
<evidence type="ECO:0000313" key="3">
    <source>
        <dbReference type="Proteomes" id="UP000007151"/>
    </source>
</evidence>
<dbReference type="KEGG" id="dpl:KGM_207084"/>
<gene>
    <name evidence="2" type="ORF">KGM_207084</name>
</gene>
<keyword evidence="1" id="KW-0472">Membrane</keyword>
<feature type="transmembrane region" description="Helical" evidence="1">
    <location>
        <begin position="113"/>
        <end position="133"/>
    </location>
</feature>
<feature type="transmembrane region" description="Helical" evidence="1">
    <location>
        <begin position="42"/>
        <end position="67"/>
    </location>
</feature>
<keyword evidence="3" id="KW-1185">Reference proteome</keyword>
<sequence>MDNEGKFAVNKRNSLKNDDKDRWEIAWHKPCVFYKPNLVNKLWPMLVMIGSLEIAVGIILLIVLVLYSQEFDKIYSSEYNKAITSSTFVVLFILALTGSVLLISLILDRRRLMLIYILLSTILCTYIFALSAFEIHYGILKLRTVVHFIGILAVITFYSFKYFQPRLQEKYELVDNI</sequence>
<protein>
    <submittedName>
        <fullName evidence="2">Uncharacterized protein</fullName>
    </submittedName>
</protein>
<accession>A0A212FMX0</accession>
<dbReference type="InParanoid" id="A0A212FMX0"/>
<keyword evidence="1" id="KW-1133">Transmembrane helix</keyword>
<dbReference type="Proteomes" id="UP000007151">
    <property type="component" value="Unassembled WGS sequence"/>
</dbReference>
<proteinExistence type="predicted"/>
<evidence type="ECO:0000256" key="1">
    <source>
        <dbReference type="SAM" id="Phobius"/>
    </source>
</evidence>
<evidence type="ECO:0000313" key="2">
    <source>
        <dbReference type="EMBL" id="OWR55049.1"/>
    </source>
</evidence>
<name>A0A212FMX0_DANPL</name>
<dbReference type="AlphaFoldDB" id="A0A212FMX0"/>
<dbReference type="EMBL" id="AGBW02007651">
    <property type="protein sequence ID" value="OWR55049.1"/>
    <property type="molecule type" value="Genomic_DNA"/>
</dbReference>
<reference evidence="2 3" key="1">
    <citation type="journal article" date="2011" name="Cell">
        <title>The monarch butterfly genome yields insights into long-distance migration.</title>
        <authorList>
            <person name="Zhan S."/>
            <person name="Merlin C."/>
            <person name="Boore J.L."/>
            <person name="Reppert S.M."/>
        </authorList>
    </citation>
    <scope>NUCLEOTIDE SEQUENCE [LARGE SCALE GENOMIC DNA]</scope>
    <source>
        <strain evidence="2">F-2</strain>
    </source>
</reference>
<feature type="transmembrane region" description="Helical" evidence="1">
    <location>
        <begin position="145"/>
        <end position="163"/>
    </location>
</feature>
<comment type="caution">
    <text evidence="2">The sequence shown here is derived from an EMBL/GenBank/DDBJ whole genome shotgun (WGS) entry which is preliminary data.</text>
</comment>
<organism evidence="2 3">
    <name type="scientific">Danaus plexippus plexippus</name>
    <dbReference type="NCBI Taxonomy" id="278856"/>
    <lineage>
        <taxon>Eukaryota</taxon>
        <taxon>Metazoa</taxon>
        <taxon>Ecdysozoa</taxon>
        <taxon>Arthropoda</taxon>
        <taxon>Hexapoda</taxon>
        <taxon>Insecta</taxon>
        <taxon>Pterygota</taxon>
        <taxon>Neoptera</taxon>
        <taxon>Endopterygota</taxon>
        <taxon>Lepidoptera</taxon>
        <taxon>Glossata</taxon>
        <taxon>Ditrysia</taxon>
        <taxon>Papilionoidea</taxon>
        <taxon>Nymphalidae</taxon>
        <taxon>Danainae</taxon>
        <taxon>Danaini</taxon>
        <taxon>Danaina</taxon>
        <taxon>Danaus</taxon>
        <taxon>Danaus</taxon>
    </lineage>
</organism>